<evidence type="ECO:0000313" key="7">
    <source>
        <dbReference type="Proteomes" id="UP000810252"/>
    </source>
</evidence>
<name>A0A9D9EKZ8_9BACT</name>
<evidence type="ECO:0000256" key="4">
    <source>
        <dbReference type="SAM" id="SignalP"/>
    </source>
</evidence>
<dbReference type="InterPro" id="IPR011989">
    <property type="entry name" value="ARM-like"/>
</dbReference>
<dbReference type="PANTHER" id="PTHR42693">
    <property type="entry name" value="ARYLSULFATASE FAMILY MEMBER"/>
    <property type="match status" value="1"/>
</dbReference>
<dbReference type="SUPFAM" id="SSF48371">
    <property type="entry name" value="ARM repeat"/>
    <property type="match status" value="1"/>
</dbReference>
<feature type="signal peptide" evidence="4">
    <location>
        <begin position="1"/>
        <end position="23"/>
    </location>
</feature>
<dbReference type="PANTHER" id="PTHR42693:SF53">
    <property type="entry name" value="ENDO-4-O-SULFATASE"/>
    <property type="match status" value="1"/>
</dbReference>
<sequence>MDRKTTYLQALLAGALITVPEAAAGAAGTWDETCGGTSGHPAGKDRPNILWLTFEDTSFYEFGCYGNRDVNTPVIDSLAANGILFSNVWSNAPQSSPARSSLITGCYATTYGMDVHPVAYGTPEGILFPQLLREAGYYCTNNRKTHYNTTTDNRSCWDECSKTASYKSPRRKDGQPFFAVYNTVTSHMGRIRTFHTDGRRDYTEEGIYPQLLELPPHVPDLPEVRSDYAGHLEAVQDVDRWVGLFLEDLKKEGLDDDTIIFIFSDHGGCLPRGKGYIYETGLHVPLIVYFPEKWKHLAPVCSKSSVYDWPAGFVDLAPTVLSLAGVRPPEYMQGKALMGRYSTEGPELHFAFASNHLHHFTPVRAVSDGKYKYIRSYMPYRQFALRNYYQWGMPSNMAWDALVLGGHNTNPEWAQPFEIHPAEMLFDLEADPFELHDLSQMEEYAGILEDFRGKLSEHIRKTVDLGFFLPESREDVVLYDMAREEKYPLEELWMLAEMAGTATEEDIPALVRAAGSEYPDFRFWAAAGLAQLATEGKLEKRPEILDRLITDGNPYVACEAAYALVLCGDAEKGLSRLLNPREESERKIGYSALEALSLHPELKDPLLKYCLGDLTEKAETLPRKENEDAGLMARGILVNLGQLDIRLLHGEEAYMEGLKLNHGRRPMTPEP</sequence>
<feature type="chain" id="PRO_5039359105" evidence="4">
    <location>
        <begin position="24"/>
        <end position="671"/>
    </location>
</feature>
<dbReference type="Gene3D" id="3.40.720.10">
    <property type="entry name" value="Alkaline Phosphatase, subunit A"/>
    <property type="match status" value="1"/>
</dbReference>
<proteinExistence type="inferred from homology"/>
<accession>A0A9D9EKZ8</accession>
<evidence type="ECO:0000256" key="1">
    <source>
        <dbReference type="ARBA" id="ARBA00008779"/>
    </source>
</evidence>
<evidence type="ECO:0000256" key="3">
    <source>
        <dbReference type="PIRSR" id="PIRSR600917-52"/>
    </source>
</evidence>
<dbReference type="InterPro" id="IPR050738">
    <property type="entry name" value="Sulfatase"/>
</dbReference>
<feature type="modified residue" description="3-oxoalanine (Ser)" evidence="3">
    <location>
        <position position="95"/>
    </location>
</feature>
<dbReference type="SUPFAM" id="SSF53649">
    <property type="entry name" value="Alkaline phosphatase-like"/>
    <property type="match status" value="1"/>
</dbReference>
<organism evidence="6 7">
    <name type="scientific">Candidatus Cryptobacteroides merdigallinarum</name>
    <dbReference type="NCBI Taxonomy" id="2840770"/>
    <lineage>
        <taxon>Bacteria</taxon>
        <taxon>Pseudomonadati</taxon>
        <taxon>Bacteroidota</taxon>
        <taxon>Bacteroidia</taxon>
        <taxon>Bacteroidales</taxon>
        <taxon>Candidatus Cryptobacteroides</taxon>
    </lineage>
</organism>
<gene>
    <name evidence="6" type="ORF">IAC29_07160</name>
</gene>
<comment type="PTM">
    <text evidence="3">The conversion to 3-oxoalanine (also known as C-formylglycine, FGly), of a serine or cysteine residue in prokaryotes and of a cysteine residue in eukaryotes, is critical for catalytic activity.</text>
</comment>
<dbReference type="Gene3D" id="1.25.10.10">
    <property type="entry name" value="Leucine-rich Repeat Variant"/>
    <property type="match status" value="1"/>
</dbReference>
<dbReference type="CDD" id="cd16027">
    <property type="entry name" value="SGSH"/>
    <property type="match status" value="1"/>
</dbReference>
<dbReference type="InterPro" id="IPR017850">
    <property type="entry name" value="Alkaline_phosphatase_core_sf"/>
</dbReference>
<keyword evidence="2 6" id="KW-0378">Hydrolase</keyword>
<reference evidence="6" key="2">
    <citation type="journal article" date="2021" name="PeerJ">
        <title>Extensive microbial diversity within the chicken gut microbiome revealed by metagenomics and culture.</title>
        <authorList>
            <person name="Gilroy R."/>
            <person name="Ravi A."/>
            <person name="Getino M."/>
            <person name="Pursley I."/>
            <person name="Horton D.L."/>
            <person name="Alikhan N.F."/>
            <person name="Baker D."/>
            <person name="Gharbi K."/>
            <person name="Hall N."/>
            <person name="Watson M."/>
            <person name="Adriaenssens E.M."/>
            <person name="Foster-Nyarko E."/>
            <person name="Jarju S."/>
            <person name="Secka A."/>
            <person name="Antonio M."/>
            <person name="Oren A."/>
            <person name="Chaudhuri R.R."/>
            <person name="La Ragione R."/>
            <person name="Hildebrand F."/>
            <person name="Pallen M.J."/>
        </authorList>
    </citation>
    <scope>NUCLEOTIDE SEQUENCE</scope>
    <source>
        <strain evidence="6">20514</strain>
    </source>
</reference>
<feature type="domain" description="Sulfatase N-terminal" evidence="5">
    <location>
        <begin position="47"/>
        <end position="326"/>
    </location>
</feature>
<keyword evidence="4" id="KW-0732">Signal</keyword>
<dbReference type="EMBL" id="JADIMQ010000101">
    <property type="protein sequence ID" value="MBO8449032.1"/>
    <property type="molecule type" value="Genomic_DNA"/>
</dbReference>
<dbReference type="Pfam" id="PF00884">
    <property type="entry name" value="Sulfatase"/>
    <property type="match status" value="1"/>
</dbReference>
<reference evidence="6" key="1">
    <citation type="submission" date="2020-10" db="EMBL/GenBank/DDBJ databases">
        <authorList>
            <person name="Gilroy R."/>
        </authorList>
    </citation>
    <scope>NUCLEOTIDE SEQUENCE</scope>
    <source>
        <strain evidence="6">20514</strain>
    </source>
</reference>
<dbReference type="InterPro" id="IPR016024">
    <property type="entry name" value="ARM-type_fold"/>
</dbReference>
<dbReference type="AlphaFoldDB" id="A0A9D9EKZ8"/>
<evidence type="ECO:0000313" key="6">
    <source>
        <dbReference type="EMBL" id="MBO8449032.1"/>
    </source>
</evidence>
<dbReference type="Proteomes" id="UP000810252">
    <property type="component" value="Unassembled WGS sequence"/>
</dbReference>
<evidence type="ECO:0000256" key="2">
    <source>
        <dbReference type="ARBA" id="ARBA00022801"/>
    </source>
</evidence>
<comment type="caution">
    <text evidence="6">The sequence shown here is derived from an EMBL/GenBank/DDBJ whole genome shotgun (WGS) entry which is preliminary data.</text>
</comment>
<protein>
    <submittedName>
        <fullName evidence="6">Sulfatase-like hydrolase/transferase</fullName>
    </submittedName>
</protein>
<evidence type="ECO:0000259" key="5">
    <source>
        <dbReference type="Pfam" id="PF00884"/>
    </source>
</evidence>
<dbReference type="InterPro" id="IPR000917">
    <property type="entry name" value="Sulfatase_N"/>
</dbReference>
<dbReference type="GO" id="GO:0004065">
    <property type="term" value="F:arylsulfatase activity"/>
    <property type="evidence" value="ECO:0007669"/>
    <property type="project" value="TreeGrafter"/>
</dbReference>
<comment type="similarity">
    <text evidence="1">Belongs to the sulfatase family.</text>
</comment>